<proteinExistence type="predicted"/>
<dbReference type="RefSeq" id="WP_194447832.1">
    <property type="nucleotide sequence ID" value="NZ_CP063849.1"/>
</dbReference>
<dbReference type="Proteomes" id="UP000593892">
    <property type="component" value="Chromosome"/>
</dbReference>
<dbReference type="EMBL" id="CP063849">
    <property type="protein sequence ID" value="QOY86163.1"/>
    <property type="molecule type" value="Genomic_DNA"/>
</dbReference>
<dbReference type="AlphaFoldDB" id="A0A7S7NM41"/>
<gene>
    <name evidence="1" type="ORF">IRI77_25580</name>
</gene>
<reference evidence="1 2" key="1">
    <citation type="submission" date="2020-10" db="EMBL/GenBank/DDBJ databases">
        <title>Complete genome sequence of Paludibaculum fermentans P105T, a facultatively anaerobic acidobacterium capable of dissimilatory Fe(III) reduction.</title>
        <authorList>
            <person name="Dedysh S.N."/>
            <person name="Beletsky A.V."/>
            <person name="Kulichevskaya I.S."/>
            <person name="Mardanov A.V."/>
            <person name="Ravin N.V."/>
        </authorList>
    </citation>
    <scope>NUCLEOTIDE SEQUENCE [LARGE SCALE GENOMIC DNA]</scope>
    <source>
        <strain evidence="1 2">P105</strain>
    </source>
</reference>
<accession>A0A7S7NM41</accession>
<organism evidence="1 2">
    <name type="scientific">Paludibaculum fermentans</name>
    <dbReference type="NCBI Taxonomy" id="1473598"/>
    <lineage>
        <taxon>Bacteria</taxon>
        <taxon>Pseudomonadati</taxon>
        <taxon>Acidobacteriota</taxon>
        <taxon>Terriglobia</taxon>
        <taxon>Bryobacterales</taxon>
        <taxon>Bryobacteraceae</taxon>
        <taxon>Paludibaculum</taxon>
    </lineage>
</organism>
<dbReference type="KEGG" id="pfer:IRI77_25580"/>
<evidence type="ECO:0000313" key="1">
    <source>
        <dbReference type="EMBL" id="QOY86163.1"/>
    </source>
</evidence>
<evidence type="ECO:0000313" key="2">
    <source>
        <dbReference type="Proteomes" id="UP000593892"/>
    </source>
</evidence>
<keyword evidence="2" id="KW-1185">Reference proteome</keyword>
<name>A0A7S7NM41_PALFE</name>
<protein>
    <submittedName>
        <fullName evidence="1">Uncharacterized protein</fullName>
    </submittedName>
</protein>
<sequence length="212" mass="22108">MALLLPVLPAQVRKTQPVGLVMGAGATVSRGKAPAAAVKPGEILFAGDVLKAGSASAAFLFCPEKYSAALSANGEAALTESQVQVKSGELVGRKTVAACYLPEVQKLSVASQQHYGVMMTRGSAAAAPKGTLADRIKALPDDKRHELEPLLASAPGTDPVAVVARAAALEKAGLLYDAGESYREAAKQWPEAAWVKKKIVEIEDVLLKQQAH</sequence>